<gene>
    <name evidence="1" type="ORF">DBR06_SOUSAS1110150</name>
</gene>
<proteinExistence type="predicted"/>
<organism evidence="1 2">
    <name type="scientific">Sousa chinensis</name>
    <name type="common">Indo-pacific humpbacked dolphin</name>
    <name type="synonym">Steno chinensis</name>
    <dbReference type="NCBI Taxonomy" id="103600"/>
    <lineage>
        <taxon>Eukaryota</taxon>
        <taxon>Metazoa</taxon>
        <taxon>Chordata</taxon>
        <taxon>Craniata</taxon>
        <taxon>Vertebrata</taxon>
        <taxon>Euteleostomi</taxon>
        <taxon>Mammalia</taxon>
        <taxon>Eutheria</taxon>
        <taxon>Laurasiatheria</taxon>
        <taxon>Artiodactyla</taxon>
        <taxon>Whippomorpha</taxon>
        <taxon>Cetacea</taxon>
        <taxon>Odontoceti</taxon>
        <taxon>Delphinidae</taxon>
        <taxon>Sousa</taxon>
    </lineage>
</organism>
<dbReference type="AlphaFoldDB" id="A0A484GJ34"/>
<reference evidence="1 2" key="1">
    <citation type="journal article" date="2018" name="Genomics">
        <title>Molecular footprints of inshore aquatic adaptation in Indo-Pacific humpback dolphin (Sousa chinensis).</title>
        <authorList>
            <person name="Ming Y."/>
            <person name="Jian J."/>
            <person name="Yu F."/>
            <person name="Yu X."/>
            <person name="Wang J."/>
            <person name="Liu W."/>
        </authorList>
    </citation>
    <scope>NUCLEOTIDE SEQUENCE [LARGE SCALE GENOMIC DNA]</scope>
    <source>
        <strain evidence="1">MY-2018</strain>
        <tissue evidence="1">Skin</tissue>
    </source>
</reference>
<accession>A0A484GJ34</accession>
<dbReference type="Proteomes" id="UP000295264">
    <property type="component" value="Unassembled WGS sequence"/>
</dbReference>
<evidence type="ECO:0000313" key="1">
    <source>
        <dbReference type="EMBL" id="TEA35787.1"/>
    </source>
</evidence>
<comment type="caution">
    <text evidence="1">The sequence shown here is derived from an EMBL/GenBank/DDBJ whole genome shotgun (WGS) entry which is preliminary data.</text>
</comment>
<feature type="non-terminal residue" evidence="1">
    <location>
        <position position="1"/>
    </location>
</feature>
<name>A0A484GJ34_SOUCH</name>
<sequence length="84" mass="9067">DQGRGRRYHLNLGLSILNGQFHCNPQTLPITSCRGDVITSLFWRETQGADLGGQGRCGTNLPTGAPQVYGFDLTGVELRRHGGG</sequence>
<evidence type="ECO:0000313" key="2">
    <source>
        <dbReference type="Proteomes" id="UP000295264"/>
    </source>
</evidence>
<feature type="non-terminal residue" evidence="1">
    <location>
        <position position="84"/>
    </location>
</feature>
<protein>
    <submittedName>
        <fullName evidence="1">Uncharacterized protein</fullName>
    </submittedName>
</protein>
<dbReference type="EMBL" id="QWLN02007139">
    <property type="protein sequence ID" value="TEA35787.1"/>
    <property type="molecule type" value="Genomic_DNA"/>
</dbReference>
<keyword evidence="2" id="KW-1185">Reference proteome</keyword>